<keyword evidence="3" id="KW-1185">Reference proteome</keyword>
<protein>
    <submittedName>
        <fullName evidence="2">Uncharacterized protein</fullName>
    </submittedName>
</protein>
<dbReference type="EMBL" id="CP097505">
    <property type="protein sequence ID" value="URD91924.1"/>
    <property type="molecule type" value="Genomic_DNA"/>
</dbReference>
<name>A0A9E7F8X6_9LILI</name>
<feature type="compositionally biased region" description="Basic residues" evidence="1">
    <location>
        <begin position="26"/>
        <end position="42"/>
    </location>
</feature>
<organism evidence="2 3">
    <name type="scientific">Musa troglodytarum</name>
    <name type="common">fe'i banana</name>
    <dbReference type="NCBI Taxonomy" id="320322"/>
    <lineage>
        <taxon>Eukaryota</taxon>
        <taxon>Viridiplantae</taxon>
        <taxon>Streptophyta</taxon>
        <taxon>Embryophyta</taxon>
        <taxon>Tracheophyta</taxon>
        <taxon>Spermatophyta</taxon>
        <taxon>Magnoliopsida</taxon>
        <taxon>Liliopsida</taxon>
        <taxon>Zingiberales</taxon>
        <taxon>Musaceae</taxon>
        <taxon>Musa</taxon>
    </lineage>
</organism>
<evidence type="ECO:0000256" key="1">
    <source>
        <dbReference type="SAM" id="MobiDB-lite"/>
    </source>
</evidence>
<reference evidence="2" key="1">
    <citation type="submission" date="2022-05" db="EMBL/GenBank/DDBJ databases">
        <title>The Musa troglodytarum L. genome provides insights into the mechanism of non-climacteric behaviour and enrichment of carotenoids.</title>
        <authorList>
            <person name="Wang J."/>
        </authorList>
    </citation>
    <scope>NUCLEOTIDE SEQUENCE</scope>
    <source>
        <tissue evidence="2">Leaf</tissue>
    </source>
</reference>
<dbReference type="AlphaFoldDB" id="A0A9E7F8X6"/>
<gene>
    <name evidence="2" type="ORF">MUK42_33993</name>
</gene>
<feature type="region of interest" description="Disordered" evidence="1">
    <location>
        <begin position="1"/>
        <end position="59"/>
    </location>
</feature>
<evidence type="ECO:0000313" key="3">
    <source>
        <dbReference type="Proteomes" id="UP001055439"/>
    </source>
</evidence>
<proteinExistence type="predicted"/>
<evidence type="ECO:0000313" key="2">
    <source>
        <dbReference type="EMBL" id="URD91924.1"/>
    </source>
</evidence>
<dbReference type="Proteomes" id="UP001055439">
    <property type="component" value="Chromosome 3"/>
</dbReference>
<accession>A0A9E7F8X6</accession>
<sequence>MDDRGERRAVWTAKASLRESRQKTASTRRRSRRPHWKRKLGPKPKSGWTGPTNGHDCLT</sequence>